<dbReference type="CDD" id="cd00067">
    <property type="entry name" value="GAL4"/>
    <property type="match status" value="1"/>
</dbReference>
<dbReference type="GO" id="GO:0005634">
    <property type="term" value="C:nucleus"/>
    <property type="evidence" value="ECO:0007669"/>
    <property type="project" value="UniProtKB-SubCell"/>
</dbReference>
<dbReference type="PROSITE" id="PS50048">
    <property type="entry name" value="ZN2_CY6_FUNGAL_2"/>
    <property type="match status" value="1"/>
</dbReference>
<feature type="compositionally biased region" description="Low complexity" evidence="8">
    <location>
        <begin position="817"/>
        <end position="830"/>
    </location>
</feature>
<feature type="compositionally biased region" description="Low complexity" evidence="8">
    <location>
        <begin position="85"/>
        <end position="107"/>
    </location>
</feature>
<dbReference type="InterPro" id="IPR036864">
    <property type="entry name" value="Zn2-C6_fun-type_DNA-bd_sf"/>
</dbReference>
<dbReference type="PANTHER" id="PTHR31845">
    <property type="entry name" value="FINGER DOMAIN PROTEIN, PUTATIVE-RELATED"/>
    <property type="match status" value="1"/>
</dbReference>
<keyword evidence="7" id="KW-0539">Nucleus</keyword>
<evidence type="ECO:0000256" key="5">
    <source>
        <dbReference type="ARBA" id="ARBA00023125"/>
    </source>
</evidence>
<evidence type="ECO:0000256" key="4">
    <source>
        <dbReference type="ARBA" id="ARBA00023015"/>
    </source>
</evidence>
<feature type="compositionally biased region" description="Low complexity" evidence="8">
    <location>
        <begin position="188"/>
        <end position="198"/>
    </location>
</feature>
<dbReference type="GO" id="GO:0000976">
    <property type="term" value="F:transcription cis-regulatory region binding"/>
    <property type="evidence" value="ECO:0007669"/>
    <property type="project" value="TreeGrafter"/>
</dbReference>
<feature type="region of interest" description="Disordered" evidence="8">
    <location>
        <begin position="178"/>
        <end position="199"/>
    </location>
</feature>
<protein>
    <submittedName>
        <fullName evidence="10">RHTO0S21e01244g1_1</fullName>
    </submittedName>
</protein>
<evidence type="ECO:0000259" key="9">
    <source>
        <dbReference type="PROSITE" id="PS50048"/>
    </source>
</evidence>
<evidence type="ECO:0000256" key="7">
    <source>
        <dbReference type="ARBA" id="ARBA00023242"/>
    </source>
</evidence>
<evidence type="ECO:0000256" key="6">
    <source>
        <dbReference type="ARBA" id="ARBA00023163"/>
    </source>
</evidence>
<dbReference type="InterPro" id="IPR051089">
    <property type="entry name" value="prtT"/>
</dbReference>
<dbReference type="PROSITE" id="PS00463">
    <property type="entry name" value="ZN2_CY6_FUNGAL_1"/>
    <property type="match status" value="1"/>
</dbReference>
<feature type="compositionally biased region" description="Polar residues" evidence="8">
    <location>
        <begin position="13"/>
        <end position="22"/>
    </location>
</feature>
<feature type="region of interest" description="Disordered" evidence="8">
    <location>
        <begin position="223"/>
        <end position="260"/>
    </location>
</feature>
<feature type="region of interest" description="Disordered" evidence="8">
    <location>
        <begin position="616"/>
        <end position="644"/>
    </location>
</feature>
<feature type="compositionally biased region" description="Basic and acidic residues" evidence="8">
    <location>
        <begin position="633"/>
        <end position="642"/>
    </location>
</feature>
<evidence type="ECO:0000256" key="1">
    <source>
        <dbReference type="ARBA" id="ARBA00004123"/>
    </source>
</evidence>
<dbReference type="SMART" id="SM00066">
    <property type="entry name" value="GAL4"/>
    <property type="match status" value="1"/>
</dbReference>
<evidence type="ECO:0000313" key="10">
    <source>
        <dbReference type="EMBL" id="CDR48898.1"/>
    </source>
</evidence>
<dbReference type="Gene3D" id="4.10.240.10">
    <property type="entry name" value="Zn(2)-C6 fungal-type DNA-binding domain"/>
    <property type="match status" value="1"/>
</dbReference>
<dbReference type="OrthoDB" id="4454541at2759"/>
<feature type="compositionally biased region" description="Polar residues" evidence="8">
    <location>
        <begin position="906"/>
        <end position="919"/>
    </location>
</feature>
<comment type="subcellular location">
    <subcellularLocation>
        <location evidence="1">Nucleus</location>
    </subcellularLocation>
</comment>
<gene>
    <name evidence="10" type="ORF">RHTO0S_21e01244g</name>
</gene>
<dbReference type="PANTHER" id="PTHR31845:SF34">
    <property type="entry name" value="TRANSCRIPTIONAL ACTIVATOR OF PROTEASES PRTT"/>
    <property type="match status" value="1"/>
</dbReference>
<dbReference type="GO" id="GO:0000981">
    <property type="term" value="F:DNA-binding transcription factor activity, RNA polymerase II-specific"/>
    <property type="evidence" value="ECO:0007669"/>
    <property type="project" value="InterPro"/>
</dbReference>
<keyword evidence="5" id="KW-0238">DNA-binding</keyword>
<dbReference type="CDD" id="cd12148">
    <property type="entry name" value="fungal_TF_MHR"/>
    <property type="match status" value="1"/>
</dbReference>
<dbReference type="SUPFAM" id="SSF57701">
    <property type="entry name" value="Zn2/Cys6 DNA-binding domain"/>
    <property type="match status" value="1"/>
</dbReference>
<keyword evidence="3" id="KW-0862">Zinc</keyword>
<dbReference type="InterPro" id="IPR001138">
    <property type="entry name" value="Zn2Cys6_DnaBD"/>
</dbReference>
<feature type="region of interest" description="Disordered" evidence="8">
    <location>
        <begin position="902"/>
        <end position="933"/>
    </location>
</feature>
<proteinExistence type="predicted"/>
<feature type="region of interest" description="Disordered" evidence="8">
    <location>
        <begin position="1"/>
        <end position="38"/>
    </location>
</feature>
<evidence type="ECO:0000256" key="3">
    <source>
        <dbReference type="ARBA" id="ARBA00022833"/>
    </source>
</evidence>
<dbReference type="GO" id="GO:0008270">
    <property type="term" value="F:zinc ion binding"/>
    <property type="evidence" value="ECO:0007669"/>
    <property type="project" value="InterPro"/>
</dbReference>
<dbReference type="AlphaFoldDB" id="A0A061BFY0"/>
<feature type="compositionally biased region" description="Low complexity" evidence="8">
    <location>
        <begin position="617"/>
        <end position="632"/>
    </location>
</feature>
<sequence>MQGSPDTAFPTLHSLQPGVQQHQQRDQPIPVSGDPHQRLTLTDPYAAIRAAQMDQRVHQDASVNAGGGLLVGAGGAGAVRPSATVGAGSGSGNAAKGASTNSGGASTARKRTADDLASGGGSTRAGGRGNGGTAEKKKRSKAACASCKSVKQKCEGPPYVPCRRCELYKLECKFPPGTKTIPRPPDSPAADTSSSEPAVLSRMEKLLFEMTTRMRTVESALHINPSANAADDDSVDAFPNRDRSPSPNSSEDGNDTDDNASVTRHLAASANPLHEINATIDSIQGAPAPRMSVMEMSDYGSPDVLRRGVLSPDECQQLFDFFFASLHPWVMMLSLDEDRNAMAVRTKSPLLFHTILLLATAYSSPFPQQLHLTLVTFLNAILAPQLLNPQPHELTTDFLRAIDLLNLYKPTQFGARRLEGLDDKDAMRHSKLNGLASWMLQGILARTAERLDLKDVVSKFSRAYSASASGQPIPKDLLRDLRLYYWLLSNDVHGNVQSGRRCNMEGAQALTTTRLFSSLALQPFDVRLAASVEMFEVARPILRSYSYERTRRIPKPDLERYNQGMRSFDDTWIPVLIRQLGVDPLAMTVISPFREFITLQFHVTCYTSWKNTRMYASSDGSSSEGRPSSSSDNRPKRMRTDGPRSLNDWEYEGIQRLVKSAEFLLFSLSEESRVVGQWRKVQWEEAERSDGWRKLILDDQMVEQSKWGMDAITCVAYAFPMTFLTKLIGEGLVTANLVVNRTPTPQPPWLYTQKLPRLLELGAAFLDAVATNDLHPSRAQANVVRMLLETGVKGRLPSPTANNAPISFAGAANSFAPGQAQQQRVQQAPAAYPPAAHPSWATSQPPPPGQVYGAGAGIYATVPPNSNPTPPTAAAVPMDDALGLVLNDFEPLFGESWQWGFGPSSADPQTMPTPQTSRLTPAALGQPGSDVDWSAVSALTNPLAPPPN</sequence>
<organism evidence="10">
    <name type="scientific">Rhodotorula toruloides</name>
    <name type="common">Yeast</name>
    <name type="synonym">Rhodosporidium toruloides</name>
    <dbReference type="NCBI Taxonomy" id="5286"/>
    <lineage>
        <taxon>Eukaryota</taxon>
        <taxon>Fungi</taxon>
        <taxon>Dikarya</taxon>
        <taxon>Basidiomycota</taxon>
        <taxon>Pucciniomycotina</taxon>
        <taxon>Microbotryomycetes</taxon>
        <taxon>Sporidiobolales</taxon>
        <taxon>Sporidiobolaceae</taxon>
        <taxon>Rhodotorula</taxon>
    </lineage>
</organism>
<feature type="region of interest" description="Disordered" evidence="8">
    <location>
        <begin position="85"/>
        <end position="138"/>
    </location>
</feature>
<reference evidence="10" key="1">
    <citation type="journal article" date="2014" name="Genome Announc.">
        <title>Draft genome sequence of Rhodosporidium toruloides CECT1137, an oleaginous yeast of biotechnological interest.</title>
        <authorList>
            <person name="Morin N."/>
            <person name="Calcas X."/>
            <person name="Devillers H."/>
            <person name="Durrens P."/>
            <person name="Sherman D.J."/>
            <person name="Nicaud J.-M."/>
            <person name="Neuveglise C."/>
        </authorList>
    </citation>
    <scope>NUCLEOTIDE SEQUENCE</scope>
    <source>
        <strain evidence="10">CECT1137</strain>
    </source>
</reference>
<feature type="domain" description="Zn(2)-C6 fungal-type" evidence="9">
    <location>
        <begin position="143"/>
        <end position="174"/>
    </location>
</feature>
<keyword evidence="2" id="KW-0479">Metal-binding</keyword>
<feature type="compositionally biased region" description="Gly residues" evidence="8">
    <location>
        <begin position="118"/>
        <end position="132"/>
    </location>
</feature>
<keyword evidence="6" id="KW-0804">Transcription</keyword>
<evidence type="ECO:0000256" key="2">
    <source>
        <dbReference type="ARBA" id="ARBA00022723"/>
    </source>
</evidence>
<accession>A0A061BFY0</accession>
<dbReference type="EMBL" id="LK052956">
    <property type="protein sequence ID" value="CDR48898.1"/>
    <property type="molecule type" value="Genomic_DNA"/>
</dbReference>
<feature type="region of interest" description="Disordered" evidence="8">
    <location>
        <begin position="817"/>
        <end position="848"/>
    </location>
</feature>
<evidence type="ECO:0000256" key="8">
    <source>
        <dbReference type="SAM" id="MobiDB-lite"/>
    </source>
</evidence>
<name>A0A061BFY0_RHOTO</name>
<keyword evidence="4" id="KW-0805">Transcription regulation</keyword>